<dbReference type="InterPro" id="IPR014044">
    <property type="entry name" value="CAP_dom"/>
</dbReference>
<evidence type="ECO:0000313" key="3">
    <source>
        <dbReference type="Proteomes" id="UP001163152"/>
    </source>
</evidence>
<accession>A0A9E9C7Y0</accession>
<dbReference type="SUPFAM" id="SSF55797">
    <property type="entry name" value="PR-1-like"/>
    <property type="match status" value="1"/>
</dbReference>
<sequence length="260" mass="28845">MPSDKPLTQQLKTAKTLIPSPEGSQIYTGRVNAENTTRYYKLRLGRASDLSLSLHRLKADANLELLNRKGKVIDRSAQEGRAAETIRTSVKQGLYYVRVSQHRGSTRYRLSLVVNPPAAPATQTSNSFIQAVLDLTNLQRRQAGLQPLRLNDKLAVAAQFHSTDMARNDFFSHTGSNGSSVFDRVTSAGYNYALAAENIAAGYATPHAVVKAWMNSPGHRANILYPGLREIGIGFYFMDIDPGTTTYRYYWTQNFGTPGR</sequence>
<protein>
    <submittedName>
        <fullName evidence="2">CAP domain-containing protein</fullName>
    </submittedName>
</protein>
<dbReference type="CDD" id="cd05379">
    <property type="entry name" value="CAP_bacterial"/>
    <property type="match status" value="1"/>
</dbReference>
<reference evidence="2" key="1">
    <citation type="submission" date="2022-12" db="EMBL/GenBank/DDBJ databases">
        <title>Polyphasic identification of a Novel Hot-Spring Cyanobacterium Ocullathermofonsia sinensis gen nov. sp. nov. and Genomic Insights on its Adaptations to the Thermal Habitat.</title>
        <authorList>
            <person name="Daroch M."/>
            <person name="Tang J."/>
            <person name="Jiang Y."/>
        </authorList>
    </citation>
    <scope>NUCLEOTIDE SEQUENCE</scope>
    <source>
        <strain evidence="2">PKUAC-SCTA174</strain>
    </source>
</reference>
<dbReference type="Gene3D" id="3.40.33.10">
    <property type="entry name" value="CAP"/>
    <property type="match status" value="1"/>
</dbReference>
<organism evidence="2 3">
    <name type="scientific">Thermocoleostomius sinensis A174</name>
    <dbReference type="NCBI Taxonomy" id="2016057"/>
    <lineage>
        <taxon>Bacteria</taxon>
        <taxon>Bacillati</taxon>
        <taxon>Cyanobacteriota</taxon>
        <taxon>Cyanophyceae</taxon>
        <taxon>Oculatellales</taxon>
        <taxon>Oculatellaceae</taxon>
        <taxon>Thermocoleostomius</taxon>
    </lineage>
</organism>
<dbReference type="KEGG" id="tsin:OXH18_21480"/>
<keyword evidence="3" id="KW-1185">Reference proteome</keyword>
<evidence type="ECO:0000313" key="2">
    <source>
        <dbReference type="EMBL" id="WAL59718.1"/>
    </source>
</evidence>
<dbReference type="EMBL" id="CP113797">
    <property type="protein sequence ID" value="WAL59718.1"/>
    <property type="molecule type" value="Genomic_DNA"/>
</dbReference>
<dbReference type="PANTHER" id="PTHR31157:SF1">
    <property type="entry name" value="SCP DOMAIN-CONTAINING PROTEIN"/>
    <property type="match status" value="1"/>
</dbReference>
<evidence type="ECO:0000259" key="1">
    <source>
        <dbReference type="Pfam" id="PF00188"/>
    </source>
</evidence>
<dbReference type="RefSeq" id="WP_268609512.1">
    <property type="nucleotide sequence ID" value="NZ_CP113797.1"/>
</dbReference>
<dbReference type="Pfam" id="PF00188">
    <property type="entry name" value="CAP"/>
    <property type="match status" value="1"/>
</dbReference>
<proteinExistence type="predicted"/>
<dbReference type="InterPro" id="IPR035940">
    <property type="entry name" value="CAP_sf"/>
</dbReference>
<dbReference type="Proteomes" id="UP001163152">
    <property type="component" value="Chromosome"/>
</dbReference>
<dbReference type="Gene3D" id="2.60.120.380">
    <property type="match status" value="1"/>
</dbReference>
<dbReference type="SUPFAM" id="SSF89260">
    <property type="entry name" value="Collagen-binding domain"/>
    <property type="match status" value="1"/>
</dbReference>
<feature type="domain" description="SCP" evidence="1">
    <location>
        <begin position="133"/>
        <end position="255"/>
    </location>
</feature>
<gene>
    <name evidence="2" type="ORF">OXH18_21480</name>
</gene>
<dbReference type="PANTHER" id="PTHR31157">
    <property type="entry name" value="SCP DOMAIN-CONTAINING PROTEIN"/>
    <property type="match status" value="1"/>
</dbReference>
<name>A0A9E9C7Y0_9CYAN</name>
<dbReference type="AlphaFoldDB" id="A0A9E9C7Y0"/>